<accession>A0AA37PEW6</accession>
<dbReference type="InterPro" id="IPR017972">
    <property type="entry name" value="Cyt_P450_CS"/>
</dbReference>
<dbReference type="GeneID" id="73332003"/>
<evidence type="ECO:0000256" key="6">
    <source>
        <dbReference type="RuleBase" id="RU000461"/>
    </source>
</evidence>
<sequence length="102" mass="11630">MNRRVEEPITLSDGTLLRKGLLVTIATHNTRDPTLWGSEPDKFDSHRFVRMRESPGQENRWQFISTSPGFLGFGHGLHACPGRFFASNEMKIVLAHSIMNYD</sequence>
<comment type="similarity">
    <text evidence="2 6">Belongs to the cytochrome P450 family.</text>
</comment>
<organism evidence="7 8">
    <name type="scientific">Colletotrichum spaethianum</name>
    <dbReference type="NCBI Taxonomy" id="700344"/>
    <lineage>
        <taxon>Eukaryota</taxon>
        <taxon>Fungi</taxon>
        <taxon>Dikarya</taxon>
        <taxon>Ascomycota</taxon>
        <taxon>Pezizomycotina</taxon>
        <taxon>Sordariomycetes</taxon>
        <taxon>Hypocreomycetidae</taxon>
        <taxon>Glomerellales</taxon>
        <taxon>Glomerellaceae</taxon>
        <taxon>Colletotrichum</taxon>
        <taxon>Colletotrichum spaethianum species complex</taxon>
    </lineage>
</organism>
<protein>
    <submittedName>
        <fullName evidence="7">Cytochrome P450 monooxygenase easM</fullName>
    </submittedName>
</protein>
<evidence type="ECO:0000256" key="2">
    <source>
        <dbReference type="ARBA" id="ARBA00010617"/>
    </source>
</evidence>
<dbReference type="Proteomes" id="UP001055115">
    <property type="component" value="Unassembled WGS sequence"/>
</dbReference>
<dbReference type="Pfam" id="PF00067">
    <property type="entry name" value="p450"/>
    <property type="match status" value="1"/>
</dbReference>
<dbReference type="GO" id="GO:0016705">
    <property type="term" value="F:oxidoreductase activity, acting on paired donors, with incorporation or reduction of molecular oxygen"/>
    <property type="evidence" value="ECO:0007669"/>
    <property type="project" value="InterPro"/>
</dbReference>
<dbReference type="RefSeq" id="XP_049133370.1">
    <property type="nucleotide sequence ID" value="XM_049277413.1"/>
</dbReference>
<dbReference type="InterPro" id="IPR001128">
    <property type="entry name" value="Cyt_P450"/>
</dbReference>
<keyword evidence="8" id="KW-1185">Reference proteome</keyword>
<dbReference type="InterPro" id="IPR036396">
    <property type="entry name" value="Cyt_P450_sf"/>
</dbReference>
<name>A0AA37PEW6_9PEZI</name>
<dbReference type="GO" id="GO:0020037">
    <property type="term" value="F:heme binding"/>
    <property type="evidence" value="ECO:0007669"/>
    <property type="project" value="InterPro"/>
</dbReference>
<dbReference type="GO" id="GO:0004497">
    <property type="term" value="F:monooxygenase activity"/>
    <property type="evidence" value="ECO:0007669"/>
    <property type="project" value="UniProtKB-KW"/>
</dbReference>
<keyword evidence="3 6" id="KW-0479">Metal-binding</keyword>
<dbReference type="GO" id="GO:0005506">
    <property type="term" value="F:iron ion binding"/>
    <property type="evidence" value="ECO:0007669"/>
    <property type="project" value="InterPro"/>
</dbReference>
<reference evidence="7 8" key="1">
    <citation type="submission" date="2022-03" db="EMBL/GenBank/DDBJ databases">
        <title>Genome data of Colletotrichum spp.</title>
        <authorList>
            <person name="Utami Y.D."/>
            <person name="Hiruma K."/>
        </authorList>
    </citation>
    <scope>NUCLEOTIDE SEQUENCE [LARGE SCALE GENOMIC DNA]</scope>
    <source>
        <strain evidence="7 8">MAFF 239500</strain>
    </source>
</reference>
<gene>
    <name evidence="7" type="ORF">ColSpa_11201</name>
</gene>
<evidence type="ECO:0000313" key="7">
    <source>
        <dbReference type="EMBL" id="GKT51020.1"/>
    </source>
</evidence>
<keyword evidence="5 6" id="KW-0408">Iron</keyword>
<evidence type="ECO:0000256" key="5">
    <source>
        <dbReference type="ARBA" id="ARBA00023004"/>
    </source>
</evidence>
<keyword evidence="4 6" id="KW-0560">Oxidoreductase</keyword>
<keyword evidence="6" id="KW-0349">Heme</keyword>
<dbReference type="Gene3D" id="1.10.630.10">
    <property type="entry name" value="Cytochrome P450"/>
    <property type="match status" value="1"/>
</dbReference>
<comment type="cofactor">
    <cofactor evidence="1">
        <name>heme</name>
        <dbReference type="ChEBI" id="CHEBI:30413"/>
    </cofactor>
</comment>
<evidence type="ECO:0000256" key="3">
    <source>
        <dbReference type="ARBA" id="ARBA00022723"/>
    </source>
</evidence>
<keyword evidence="6 7" id="KW-0503">Monooxygenase</keyword>
<comment type="caution">
    <text evidence="7">The sequence shown here is derived from an EMBL/GenBank/DDBJ whole genome shotgun (WGS) entry which is preliminary data.</text>
</comment>
<dbReference type="SUPFAM" id="SSF48264">
    <property type="entry name" value="Cytochrome P450"/>
    <property type="match status" value="1"/>
</dbReference>
<dbReference type="EMBL" id="BQXU01000043">
    <property type="protein sequence ID" value="GKT51020.1"/>
    <property type="molecule type" value="Genomic_DNA"/>
</dbReference>
<dbReference type="PROSITE" id="PS00086">
    <property type="entry name" value="CYTOCHROME_P450"/>
    <property type="match status" value="1"/>
</dbReference>
<dbReference type="AlphaFoldDB" id="A0AA37PEW6"/>
<dbReference type="PANTHER" id="PTHR46206">
    <property type="entry name" value="CYTOCHROME P450"/>
    <property type="match status" value="1"/>
</dbReference>
<proteinExistence type="inferred from homology"/>
<evidence type="ECO:0000256" key="4">
    <source>
        <dbReference type="ARBA" id="ARBA00023002"/>
    </source>
</evidence>
<evidence type="ECO:0000313" key="8">
    <source>
        <dbReference type="Proteomes" id="UP001055115"/>
    </source>
</evidence>
<evidence type="ECO:0000256" key="1">
    <source>
        <dbReference type="ARBA" id="ARBA00001971"/>
    </source>
</evidence>